<dbReference type="PANTHER" id="PTHR33116:SF87">
    <property type="entry name" value="OS01G0158850 PROTEIN"/>
    <property type="match status" value="1"/>
</dbReference>
<accession>A0A8T0QYV0</accession>
<keyword evidence="2" id="KW-1185">Reference proteome</keyword>
<sequence length="110" mass="12299">MLVPINMSVEEAEVLASDFGCIVGSFPFTYLGLHLGLSKPKIADFLPLVSRCERRLICTSTLLSQAGRLQLTNSVFSALPTFFMCTFKLHKTVIKQVDKYKKQCLGRVQI</sequence>
<gene>
    <name evidence="1" type="ORF">PVAP13_6NG164618</name>
</gene>
<dbReference type="PANTHER" id="PTHR33116">
    <property type="entry name" value="REVERSE TRANSCRIPTASE ZINC-BINDING DOMAIN-CONTAINING PROTEIN-RELATED-RELATED"/>
    <property type="match status" value="1"/>
</dbReference>
<name>A0A8T0QYV0_PANVG</name>
<comment type="caution">
    <text evidence="1">The sequence shown here is derived from an EMBL/GenBank/DDBJ whole genome shotgun (WGS) entry which is preliminary data.</text>
</comment>
<proteinExistence type="predicted"/>
<protein>
    <submittedName>
        <fullName evidence="1">Uncharacterized protein</fullName>
    </submittedName>
</protein>
<organism evidence="1 2">
    <name type="scientific">Panicum virgatum</name>
    <name type="common">Blackwell switchgrass</name>
    <dbReference type="NCBI Taxonomy" id="38727"/>
    <lineage>
        <taxon>Eukaryota</taxon>
        <taxon>Viridiplantae</taxon>
        <taxon>Streptophyta</taxon>
        <taxon>Embryophyta</taxon>
        <taxon>Tracheophyta</taxon>
        <taxon>Spermatophyta</taxon>
        <taxon>Magnoliopsida</taxon>
        <taxon>Liliopsida</taxon>
        <taxon>Poales</taxon>
        <taxon>Poaceae</taxon>
        <taxon>PACMAD clade</taxon>
        <taxon>Panicoideae</taxon>
        <taxon>Panicodae</taxon>
        <taxon>Paniceae</taxon>
        <taxon>Panicinae</taxon>
        <taxon>Panicum</taxon>
        <taxon>Panicum sect. Hiantes</taxon>
    </lineage>
</organism>
<evidence type="ECO:0000313" key="2">
    <source>
        <dbReference type="Proteomes" id="UP000823388"/>
    </source>
</evidence>
<dbReference type="EMBL" id="CM029048">
    <property type="protein sequence ID" value="KAG2578384.1"/>
    <property type="molecule type" value="Genomic_DNA"/>
</dbReference>
<evidence type="ECO:0000313" key="1">
    <source>
        <dbReference type="EMBL" id="KAG2578384.1"/>
    </source>
</evidence>
<dbReference type="AlphaFoldDB" id="A0A8T0QYV0"/>
<reference evidence="1" key="1">
    <citation type="submission" date="2020-05" db="EMBL/GenBank/DDBJ databases">
        <title>WGS assembly of Panicum virgatum.</title>
        <authorList>
            <person name="Lovell J.T."/>
            <person name="Jenkins J."/>
            <person name="Shu S."/>
            <person name="Juenger T.E."/>
            <person name="Schmutz J."/>
        </authorList>
    </citation>
    <scope>NUCLEOTIDE SEQUENCE</scope>
    <source>
        <strain evidence="1">AP13</strain>
    </source>
</reference>
<dbReference type="Proteomes" id="UP000823388">
    <property type="component" value="Chromosome 6N"/>
</dbReference>